<evidence type="ECO:0000256" key="5">
    <source>
        <dbReference type="SAM" id="MobiDB-lite"/>
    </source>
</evidence>
<dbReference type="HOGENOM" id="CLU_069356_35_0_6"/>
<dbReference type="SUPFAM" id="SSF46689">
    <property type="entry name" value="Homeodomain-like"/>
    <property type="match status" value="1"/>
</dbReference>
<dbReference type="SUPFAM" id="SSF48498">
    <property type="entry name" value="Tetracyclin repressor-like, C-terminal domain"/>
    <property type="match status" value="1"/>
</dbReference>
<organism evidence="7 8">
    <name type="scientific">Bermanella marisrubri</name>
    <dbReference type="NCBI Taxonomy" id="207949"/>
    <lineage>
        <taxon>Bacteria</taxon>
        <taxon>Pseudomonadati</taxon>
        <taxon>Pseudomonadota</taxon>
        <taxon>Gammaproteobacteria</taxon>
        <taxon>Oceanospirillales</taxon>
        <taxon>Oceanospirillaceae</taxon>
        <taxon>Bermanella</taxon>
    </lineage>
</organism>
<proteinExistence type="predicted"/>
<feature type="region of interest" description="Disordered" evidence="5">
    <location>
        <begin position="1"/>
        <end position="23"/>
    </location>
</feature>
<dbReference type="Gene3D" id="1.10.357.10">
    <property type="entry name" value="Tetracycline Repressor, domain 2"/>
    <property type="match status" value="1"/>
</dbReference>
<dbReference type="GO" id="GO:0003700">
    <property type="term" value="F:DNA-binding transcription factor activity"/>
    <property type="evidence" value="ECO:0007669"/>
    <property type="project" value="TreeGrafter"/>
</dbReference>
<feature type="DNA-binding region" description="H-T-H motif" evidence="4">
    <location>
        <begin position="47"/>
        <end position="66"/>
    </location>
</feature>
<evidence type="ECO:0000256" key="4">
    <source>
        <dbReference type="PROSITE-ProRule" id="PRU00335"/>
    </source>
</evidence>
<dbReference type="InterPro" id="IPR050109">
    <property type="entry name" value="HTH-type_TetR-like_transc_reg"/>
</dbReference>
<dbReference type="Pfam" id="PF00440">
    <property type="entry name" value="TetR_N"/>
    <property type="match status" value="1"/>
</dbReference>
<evidence type="ECO:0000256" key="3">
    <source>
        <dbReference type="ARBA" id="ARBA00023163"/>
    </source>
</evidence>
<reference evidence="7 8" key="1">
    <citation type="submission" date="2006-03" db="EMBL/GenBank/DDBJ databases">
        <authorList>
            <person name="Pinhassi J."/>
            <person name="Pedros-Alio C."/>
            <person name="Ferriera S."/>
            <person name="Johnson J."/>
            <person name="Kravitz S."/>
            <person name="Halpern A."/>
            <person name="Remington K."/>
            <person name="Beeson K."/>
            <person name="Tran B."/>
            <person name="Rogers Y.-H."/>
            <person name="Friedman R."/>
            <person name="Venter J.C."/>
        </authorList>
    </citation>
    <scope>NUCLEOTIDE SEQUENCE [LARGE SCALE GENOMIC DNA]</scope>
    <source>
        <strain evidence="7 8">RED65</strain>
    </source>
</reference>
<dbReference type="STRING" id="207949.RED65_00370"/>
<name>Q1N5D4_9GAMM</name>
<dbReference type="PANTHER" id="PTHR30055:SF234">
    <property type="entry name" value="HTH-TYPE TRANSCRIPTIONAL REGULATOR BETI"/>
    <property type="match status" value="1"/>
</dbReference>
<keyword evidence="1" id="KW-0805">Transcription regulation</keyword>
<dbReference type="PANTHER" id="PTHR30055">
    <property type="entry name" value="HTH-TYPE TRANSCRIPTIONAL REGULATOR RUTR"/>
    <property type="match status" value="1"/>
</dbReference>
<evidence type="ECO:0000313" key="7">
    <source>
        <dbReference type="EMBL" id="EAT13168.1"/>
    </source>
</evidence>
<keyword evidence="3" id="KW-0804">Transcription</keyword>
<evidence type="ECO:0000313" key="8">
    <source>
        <dbReference type="Proteomes" id="UP000004263"/>
    </source>
</evidence>
<evidence type="ECO:0000259" key="6">
    <source>
        <dbReference type="PROSITE" id="PS50977"/>
    </source>
</evidence>
<dbReference type="PRINTS" id="PR00455">
    <property type="entry name" value="HTHTETR"/>
</dbReference>
<dbReference type="AlphaFoldDB" id="Q1N5D4"/>
<keyword evidence="2 4" id="KW-0238">DNA-binding</keyword>
<accession>Q1N5D4</accession>
<dbReference type="InterPro" id="IPR001647">
    <property type="entry name" value="HTH_TetR"/>
</dbReference>
<dbReference type="InterPro" id="IPR009057">
    <property type="entry name" value="Homeodomain-like_sf"/>
</dbReference>
<sequence length="214" mass="23949">MKTLNDNKIEITNTKKSPKRLSPEQRKQQLLLDAIPVFANRGIGRAAHADVAQKSGVSVATAFNYFNTREELVDAVLDYVAAYYIDLAKSFHHKEEAVDNPARVLQDHAVAFIGCAHSEPDLVKIWLEWGASVRDDCWPKYLRFQEEVLDIIEPTIANGLQNGHMQSQLTARELAQILFGQAHPISLASFAPNPPTQNMMRFVQLGMQALLGIK</sequence>
<dbReference type="EMBL" id="AAQH01000002">
    <property type="protein sequence ID" value="EAT13168.1"/>
    <property type="molecule type" value="Genomic_DNA"/>
</dbReference>
<feature type="domain" description="HTH tetR-type" evidence="6">
    <location>
        <begin position="24"/>
        <end position="84"/>
    </location>
</feature>
<evidence type="ECO:0000256" key="1">
    <source>
        <dbReference type="ARBA" id="ARBA00023015"/>
    </source>
</evidence>
<dbReference type="Proteomes" id="UP000004263">
    <property type="component" value="Unassembled WGS sequence"/>
</dbReference>
<evidence type="ECO:0000256" key="2">
    <source>
        <dbReference type="ARBA" id="ARBA00023125"/>
    </source>
</evidence>
<gene>
    <name evidence="7" type="ORF">RED65_00370</name>
</gene>
<dbReference type="InterPro" id="IPR036271">
    <property type="entry name" value="Tet_transcr_reg_TetR-rel_C_sf"/>
</dbReference>
<dbReference type="PROSITE" id="PS50977">
    <property type="entry name" value="HTH_TETR_2"/>
    <property type="match status" value="1"/>
</dbReference>
<comment type="caution">
    <text evidence="7">The sequence shown here is derived from an EMBL/GenBank/DDBJ whole genome shotgun (WGS) entry which is preliminary data.</text>
</comment>
<dbReference type="GO" id="GO:0000976">
    <property type="term" value="F:transcription cis-regulatory region binding"/>
    <property type="evidence" value="ECO:0007669"/>
    <property type="project" value="TreeGrafter"/>
</dbReference>
<protein>
    <submittedName>
        <fullName evidence="7">Hypothetical OpaR</fullName>
    </submittedName>
</protein>
<keyword evidence="8" id="KW-1185">Reference proteome</keyword>
<dbReference type="OrthoDB" id="63332at2"/>